<accession>A0A448WUZ3</accession>
<feature type="compositionally biased region" description="Pro residues" evidence="1">
    <location>
        <begin position="257"/>
        <end position="271"/>
    </location>
</feature>
<feature type="compositionally biased region" description="Low complexity" evidence="1">
    <location>
        <begin position="115"/>
        <end position="129"/>
    </location>
</feature>
<dbReference type="EMBL" id="CAAALY010048590">
    <property type="protein sequence ID" value="VEL20919.1"/>
    <property type="molecule type" value="Genomic_DNA"/>
</dbReference>
<feature type="region of interest" description="Disordered" evidence="1">
    <location>
        <begin position="180"/>
        <end position="293"/>
    </location>
</feature>
<feature type="region of interest" description="Disordered" evidence="1">
    <location>
        <begin position="109"/>
        <end position="134"/>
    </location>
</feature>
<reference evidence="2" key="1">
    <citation type="submission" date="2018-11" db="EMBL/GenBank/DDBJ databases">
        <authorList>
            <consortium name="Pathogen Informatics"/>
        </authorList>
    </citation>
    <scope>NUCLEOTIDE SEQUENCE</scope>
</reference>
<keyword evidence="3" id="KW-1185">Reference proteome</keyword>
<feature type="region of interest" description="Disordered" evidence="1">
    <location>
        <begin position="309"/>
        <end position="346"/>
    </location>
</feature>
<feature type="region of interest" description="Disordered" evidence="1">
    <location>
        <begin position="392"/>
        <end position="422"/>
    </location>
</feature>
<dbReference type="AlphaFoldDB" id="A0A448WUZ3"/>
<feature type="region of interest" description="Disordered" evidence="1">
    <location>
        <begin position="14"/>
        <end position="63"/>
    </location>
</feature>
<evidence type="ECO:0000256" key="1">
    <source>
        <dbReference type="SAM" id="MobiDB-lite"/>
    </source>
</evidence>
<feature type="compositionally biased region" description="Polar residues" evidence="1">
    <location>
        <begin position="192"/>
        <end position="219"/>
    </location>
</feature>
<evidence type="ECO:0000313" key="2">
    <source>
        <dbReference type="EMBL" id="VEL20919.1"/>
    </source>
</evidence>
<organism evidence="2 3">
    <name type="scientific">Protopolystoma xenopodis</name>
    <dbReference type="NCBI Taxonomy" id="117903"/>
    <lineage>
        <taxon>Eukaryota</taxon>
        <taxon>Metazoa</taxon>
        <taxon>Spiralia</taxon>
        <taxon>Lophotrochozoa</taxon>
        <taxon>Platyhelminthes</taxon>
        <taxon>Monogenea</taxon>
        <taxon>Polyopisthocotylea</taxon>
        <taxon>Polystomatidea</taxon>
        <taxon>Polystomatidae</taxon>
        <taxon>Protopolystoma</taxon>
    </lineage>
</organism>
<proteinExistence type="predicted"/>
<comment type="caution">
    <text evidence="2">The sequence shown here is derived from an EMBL/GenBank/DDBJ whole genome shotgun (WGS) entry which is preliminary data.</text>
</comment>
<feature type="compositionally biased region" description="Polar residues" evidence="1">
    <location>
        <begin position="331"/>
        <end position="345"/>
    </location>
</feature>
<gene>
    <name evidence="2" type="ORF">PXEA_LOCUS14359</name>
</gene>
<sequence length="526" mass="56951">MRTPASPLLRAWSSLRASLPIQARRQRKSTASQKESSHNHVHQQQKSQHPNRHNSLSGVNGIRTSSTDITQQSHFLSSVSSAQADCSNSLNKPQKSCIREGLNGLSFSSFTHQRPSLPNNSQLPLSSSSRDCKVPISQPPGRPIIFSSSFIGFPAFDSWSLFDSSQQTMEARLSAPLASSLLSSTGSPSAPNATSECSAQFGSQTKSPISMNDSNNQSLILRPPPPMYRHSSQDPPLGVSDDIASSVSSFQRDPPTLIFPPPPILSPPSPPGVTNAYAQHATPPPRPTRPSHLVASQKSLHFISTLRTSSFQTSQPSDTSSNSTPDSHTNLQFVDSDNPEGTSESVVGDYIDHLTNEAIRLQQHSDEEDEDELNDNDSLLSTLSREAIAEQINTTLTRPPLISSRTDRPEPSELAIYPSDPKMSPDTFISSDKFSIQISGTACPDAPISLIQPRSTQDSFPKDFSFPEHCIPWSNSLTAPTSKPSQHLIDTCQPIVASELSFTSSFLNSFAIVIIELTSISNGSVG</sequence>
<dbReference type="Proteomes" id="UP000784294">
    <property type="component" value="Unassembled WGS sequence"/>
</dbReference>
<name>A0A448WUZ3_9PLAT</name>
<protein>
    <submittedName>
        <fullName evidence="2">Uncharacterized protein</fullName>
    </submittedName>
</protein>
<feature type="compositionally biased region" description="Polar residues" evidence="1">
    <location>
        <begin position="42"/>
        <end position="63"/>
    </location>
</feature>
<evidence type="ECO:0000313" key="3">
    <source>
        <dbReference type="Proteomes" id="UP000784294"/>
    </source>
</evidence>
<feature type="compositionally biased region" description="Low complexity" evidence="1">
    <location>
        <begin position="312"/>
        <end position="330"/>
    </location>
</feature>
<feature type="compositionally biased region" description="Low complexity" evidence="1">
    <location>
        <begin position="180"/>
        <end position="191"/>
    </location>
</feature>